<evidence type="ECO:0000259" key="6">
    <source>
        <dbReference type="PROSITE" id="PS51900"/>
    </source>
</evidence>
<dbReference type="Proteomes" id="UP000217250">
    <property type="component" value="Chromosome"/>
</dbReference>
<dbReference type="OrthoDB" id="9806835at2"/>
<evidence type="ECO:0000256" key="4">
    <source>
        <dbReference type="PROSITE-ProRule" id="PRU01248"/>
    </source>
</evidence>
<dbReference type="CDD" id="cd00397">
    <property type="entry name" value="DNA_BRE_C"/>
    <property type="match status" value="1"/>
</dbReference>
<dbReference type="PROSITE" id="PS51898">
    <property type="entry name" value="TYR_RECOMBINASE"/>
    <property type="match status" value="1"/>
</dbReference>
<feature type="domain" description="Core-binding (CB)" evidence="6">
    <location>
        <begin position="107"/>
        <end position="195"/>
    </location>
</feature>
<dbReference type="GO" id="GO:0003677">
    <property type="term" value="F:DNA binding"/>
    <property type="evidence" value="ECO:0007669"/>
    <property type="project" value="UniProtKB-UniRule"/>
</dbReference>
<evidence type="ECO:0000313" key="8">
    <source>
        <dbReference type="Proteomes" id="UP000217250"/>
    </source>
</evidence>
<gene>
    <name evidence="7" type="ORF">CGC50_12220</name>
</gene>
<dbReference type="Gene3D" id="1.10.150.130">
    <property type="match status" value="1"/>
</dbReference>
<dbReference type="InterPro" id="IPR044068">
    <property type="entry name" value="CB"/>
</dbReference>
<dbReference type="AlphaFoldDB" id="A0A250FRV8"/>
<dbReference type="GeneID" id="84809300"/>
<dbReference type="InterPro" id="IPR010998">
    <property type="entry name" value="Integrase_recombinase_N"/>
</dbReference>
<evidence type="ECO:0000256" key="1">
    <source>
        <dbReference type="ARBA" id="ARBA00022908"/>
    </source>
</evidence>
<sequence>MDKILKILQTEYATEYTFEYDMSNKGQFTKPKIYDAGGDLSKRWYIYYSYRHPHTGKLVRQNPIYLKINRSFKTLSQRRTVIRRLRDILERKLREGFNPYEDKYTENKLLSIHEAFDLSLTHAQATMKESSFKNHQYRIRTFEKWLEQNNFKGRAVTAITKKTATNFLNDILLKTSPKNRNNTRAALSILFKYLEDNQHVPNNFISSIPVLKTDPHRNKTYTKVQEDTLFEYIGQHDPQLLLFIKFISYNFLRPIEVCRLQVKDISLEEKRLTFEAKNKARKTKIIPEILLSELLYLKGANPNHFLFAPEGLGPWETSETNKRDYWSKRFKKVKEHFSLGEDYGLYSFRHTSITKLYRKLREQYPPLETKSRLMLITGHATFAALEKYLRDIDAELPEDYSQLISG</sequence>
<proteinExistence type="predicted"/>
<dbReference type="GO" id="GO:0015074">
    <property type="term" value="P:DNA integration"/>
    <property type="evidence" value="ECO:0007669"/>
    <property type="project" value="UniProtKB-KW"/>
</dbReference>
<organism evidence="7 8">
    <name type="scientific">Capnocytophaga gingivalis</name>
    <dbReference type="NCBI Taxonomy" id="1017"/>
    <lineage>
        <taxon>Bacteria</taxon>
        <taxon>Pseudomonadati</taxon>
        <taxon>Bacteroidota</taxon>
        <taxon>Flavobacteriia</taxon>
        <taxon>Flavobacteriales</taxon>
        <taxon>Flavobacteriaceae</taxon>
        <taxon>Capnocytophaga</taxon>
    </lineage>
</organism>
<evidence type="ECO:0000259" key="5">
    <source>
        <dbReference type="PROSITE" id="PS51898"/>
    </source>
</evidence>
<keyword evidence="3" id="KW-0233">DNA recombination</keyword>
<evidence type="ECO:0000256" key="3">
    <source>
        <dbReference type="ARBA" id="ARBA00023172"/>
    </source>
</evidence>
<protein>
    <submittedName>
        <fullName evidence="7">Integrase</fullName>
    </submittedName>
</protein>
<feature type="domain" description="Tyr recombinase" evidence="5">
    <location>
        <begin position="216"/>
        <end position="401"/>
    </location>
</feature>
<dbReference type="PROSITE" id="PS51900">
    <property type="entry name" value="CB"/>
    <property type="match status" value="1"/>
</dbReference>
<dbReference type="Gene3D" id="1.10.443.10">
    <property type="entry name" value="Intergrase catalytic core"/>
    <property type="match status" value="1"/>
</dbReference>
<keyword evidence="2 4" id="KW-0238">DNA-binding</keyword>
<evidence type="ECO:0000313" key="7">
    <source>
        <dbReference type="EMBL" id="ATA87823.1"/>
    </source>
</evidence>
<accession>A0A250FRV8</accession>
<name>A0A250FRV8_9FLAO</name>
<reference evidence="8" key="1">
    <citation type="submission" date="2017-06" db="EMBL/GenBank/DDBJ databases">
        <title>Capnocytophaga spp. assemblies.</title>
        <authorList>
            <person name="Gulvik C.A."/>
        </authorList>
    </citation>
    <scope>NUCLEOTIDE SEQUENCE [LARGE SCALE GENOMIC DNA]</scope>
    <source>
        <strain evidence="8">H1496</strain>
    </source>
</reference>
<dbReference type="InterPro" id="IPR002104">
    <property type="entry name" value="Integrase_catalytic"/>
</dbReference>
<keyword evidence="1" id="KW-0229">DNA integration</keyword>
<dbReference type="KEGG" id="cgh:CGC50_12220"/>
<dbReference type="InterPro" id="IPR011010">
    <property type="entry name" value="DNA_brk_join_enz"/>
</dbReference>
<dbReference type="RefSeq" id="WP_095911019.1">
    <property type="nucleotide sequence ID" value="NZ_CP022386.1"/>
</dbReference>
<dbReference type="GO" id="GO:0006310">
    <property type="term" value="P:DNA recombination"/>
    <property type="evidence" value="ECO:0007669"/>
    <property type="project" value="UniProtKB-KW"/>
</dbReference>
<dbReference type="SUPFAM" id="SSF56349">
    <property type="entry name" value="DNA breaking-rejoining enzymes"/>
    <property type="match status" value="1"/>
</dbReference>
<dbReference type="InterPro" id="IPR013762">
    <property type="entry name" value="Integrase-like_cat_sf"/>
</dbReference>
<evidence type="ECO:0000256" key="2">
    <source>
        <dbReference type="ARBA" id="ARBA00023125"/>
    </source>
</evidence>
<dbReference type="EMBL" id="CP022386">
    <property type="protein sequence ID" value="ATA87823.1"/>
    <property type="molecule type" value="Genomic_DNA"/>
</dbReference>